<protein>
    <submittedName>
        <fullName evidence="1">Uncharacterized protein</fullName>
    </submittedName>
</protein>
<dbReference type="RefSeq" id="XP_046050355.1">
    <property type="nucleotide sequence ID" value="XM_046198064.1"/>
</dbReference>
<comment type="caution">
    <text evidence="1">The sequence shown here is derived from an EMBL/GenBank/DDBJ whole genome shotgun (WGS) entry which is preliminary data.</text>
</comment>
<reference evidence="1" key="1">
    <citation type="journal article" date="2021" name="Nat. Commun.">
        <title>Genetic determinants of endophytism in the Arabidopsis root mycobiome.</title>
        <authorList>
            <person name="Mesny F."/>
            <person name="Miyauchi S."/>
            <person name="Thiergart T."/>
            <person name="Pickel B."/>
            <person name="Atanasova L."/>
            <person name="Karlsson M."/>
            <person name="Huettel B."/>
            <person name="Barry K.W."/>
            <person name="Haridas S."/>
            <person name="Chen C."/>
            <person name="Bauer D."/>
            <person name="Andreopoulos W."/>
            <person name="Pangilinan J."/>
            <person name="LaButti K."/>
            <person name="Riley R."/>
            <person name="Lipzen A."/>
            <person name="Clum A."/>
            <person name="Drula E."/>
            <person name="Henrissat B."/>
            <person name="Kohler A."/>
            <person name="Grigoriev I.V."/>
            <person name="Martin F.M."/>
            <person name="Hacquard S."/>
        </authorList>
    </citation>
    <scope>NUCLEOTIDE SEQUENCE</scope>
    <source>
        <strain evidence="1">MPI-CAGE-AT-0023</strain>
    </source>
</reference>
<proteinExistence type="predicted"/>
<sequence>MFEDLRGSYEEFMKRSPKTYHYRTFKVVSPISEERAAYLRGHTGLWWVVPVKVGDLGIIHTGGNNSLNGKLIDYLNVQLLRKTEKGLDTGDGTPDLYGLAGLCQVPLANIQLGALLLRPGKLDVVPVNPRLQFNSIFKNFDCYVTSVEVPEDLSPPDLWIRTKAPPIAEMPAIWSFRTHRTTIFKEKATSSERIQLFRHRQRPQDAPRILALSIMVPCKVGPFDSWDQAFRVGIRIEFQDEGTWKTSWQWKPENNPFRDNLAQAVWAPCRIRLFAADFDFHNQHLVIHEPQPVWMKCPKLLTSEETSLEIIRKFPALDIGSPPNLDLLHASDRSHHRKCDLCVMLQSPTGLCQRCIRERKTISISTGRYYLQCPLSESLGRLCTFIEDFWENPDLRRLSFRFSTKNGNPIRCIEHPPGA</sequence>
<dbReference type="AlphaFoldDB" id="A0A9P9HC00"/>
<dbReference type="Proteomes" id="UP000720189">
    <property type="component" value="Unassembled WGS sequence"/>
</dbReference>
<evidence type="ECO:0000313" key="1">
    <source>
        <dbReference type="EMBL" id="KAH7254108.1"/>
    </source>
</evidence>
<dbReference type="EMBL" id="JAGMUX010000007">
    <property type="protein sequence ID" value="KAH7254108.1"/>
    <property type="molecule type" value="Genomic_DNA"/>
</dbReference>
<accession>A0A9P9HC00</accession>
<keyword evidence="2" id="KW-1185">Reference proteome</keyword>
<evidence type="ECO:0000313" key="2">
    <source>
        <dbReference type="Proteomes" id="UP000720189"/>
    </source>
</evidence>
<dbReference type="OrthoDB" id="4788824at2759"/>
<gene>
    <name evidence="1" type="ORF">BKA55DRAFT_675313</name>
</gene>
<organism evidence="1 2">
    <name type="scientific">Fusarium redolens</name>
    <dbReference type="NCBI Taxonomy" id="48865"/>
    <lineage>
        <taxon>Eukaryota</taxon>
        <taxon>Fungi</taxon>
        <taxon>Dikarya</taxon>
        <taxon>Ascomycota</taxon>
        <taxon>Pezizomycotina</taxon>
        <taxon>Sordariomycetes</taxon>
        <taxon>Hypocreomycetidae</taxon>
        <taxon>Hypocreales</taxon>
        <taxon>Nectriaceae</taxon>
        <taxon>Fusarium</taxon>
        <taxon>Fusarium redolens species complex</taxon>
    </lineage>
</organism>
<name>A0A9P9HC00_FUSRE</name>
<dbReference type="GeneID" id="70228018"/>